<dbReference type="CDD" id="cd00090">
    <property type="entry name" value="HTH_ARSR"/>
    <property type="match status" value="1"/>
</dbReference>
<evidence type="ECO:0000313" key="2">
    <source>
        <dbReference type="EMBL" id="NDL59128.1"/>
    </source>
</evidence>
<name>A0A7K3M9N9_9ACTN</name>
<keyword evidence="3" id="KW-1185">Reference proteome</keyword>
<dbReference type="Pfam" id="PF12840">
    <property type="entry name" value="HTH_20"/>
    <property type="match status" value="1"/>
</dbReference>
<reference evidence="2 3" key="1">
    <citation type="submission" date="2019-11" db="EMBL/GenBank/DDBJ databases">
        <authorList>
            <person name="Li X.-J."/>
            <person name="Feng X.-M."/>
        </authorList>
    </citation>
    <scope>NUCLEOTIDE SEQUENCE [LARGE SCALE GENOMIC DNA]</scope>
    <source>
        <strain evidence="2 3">XMNu-373</strain>
    </source>
</reference>
<dbReference type="EMBL" id="WLZY01000006">
    <property type="protein sequence ID" value="NDL59128.1"/>
    <property type="molecule type" value="Genomic_DNA"/>
</dbReference>
<dbReference type="InterPro" id="IPR036390">
    <property type="entry name" value="WH_DNA-bd_sf"/>
</dbReference>
<dbReference type="InterPro" id="IPR011991">
    <property type="entry name" value="ArsR-like_HTH"/>
</dbReference>
<accession>A0A7K3M9N9</accession>
<evidence type="ECO:0000313" key="3">
    <source>
        <dbReference type="Proteomes" id="UP000460435"/>
    </source>
</evidence>
<gene>
    <name evidence="2" type="ORF">F7O44_18835</name>
</gene>
<dbReference type="Gene3D" id="1.10.10.10">
    <property type="entry name" value="Winged helix-like DNA-binding domain superfamily/Winged helix DNA-binding domain"/>
    <property type="match status" value="1"/>
</dbReference>
<dbReference type="Proteomes" id="UP000460435">
    <property type="component" value="Unassembled WGS sequence"/>
</dbReference>
<dbReference type="GO" id="GO:0003700">
    <property type="term" value="F:DNA-binding transcription factor activity"/>
    <property type="evidence" value="ECO:0007669"/>
    <property type="project" value="InterPro"/>
</dbReference>
<comment type="caution">
    <text evidence="2">The sequence shown here is derived from an EMBL/GenBank/DDBJ whole genome shotgun (WGS) entry which is preliminary data.</text>
</comment>
<evidence type="ECO:0000259" key="1">
    <source>
        <dbReference type="SMART" id="SM00418"/>
    </source>
</evidence>
<sequence>MRLTDPTTIRALAHPLRLSLIELLGTVGPATAAQCARHLDSTQANCSFHLRQLAKYGFVEKAPSSGDGRENPWQLTDLEQSWSSGDGGPATRELERVFIQREAERMLSWRAGVDQQPESWRDASFLSGATIPMTTEELSSVAVQLRAVLEPYIQRLSERSDWPEDCRFVRVLLAGTPVANLDEER</sequence>
<proteinExistence type="predicted"/>
<feature type="domain" description="HTH arsR-type" evidence="1">
    <location>
        <begin position="7"/>
        <end position="87"/>
    </location>
</feature>
<dbReference type="InterPro" id="IPR001845">
    <property type="entry name" value="HTH_ArsR_DNA-bd_dom"/>
</dbReference>
<organism evidence="2 3">
    <name type="scientific">Phytoactinopolyspora mesophila</name>
    <dbReference type="NCBI Taxonomy" id="2650750"/>
    <lineage>
        <taxon>Bacteria</taxon>
        <taxon>Bacillati</taxon>
        <taxon>Actinomycetota</taxon>
        <taxon>Actinomycetes</taxon>
        <taxon>Jiangellales</taxon>
        <taxon>Jiangellaceae</taxon>
        <taxon>Phytoactinopolyspora</taxon>
    </lineage>
</organism>
<dbReference type="RefSeq" id="WP_162451803.1">
    <property type="nucleotide sequence ID" value="NZ_WLZY01000006.1"/>
</dbReference>
<dbReference type="SMART" id="SM00418">
    <property type="entry name" value="HTH_ARSR"/>
    <property type="match status" value="1"/>
</dbReference>
<dbReference type="InterPro" id="IPR036388">
    <property type="entry name" value="WH-like_DNA-bd_sf"/>
</dbReference>
<protein>
    <submittedName>
        <fullName evidence="2">Helix-turn-helix domain-containing protein</fullName>
    </submittedName>
</protein>
<dbReference type="AlphaFoldDB" id="A0A7K3M9N9"/>
<dbReference type="SUPFAM" id="SSF46785">
    <property type="entry name" value="Winged helix' DNA-binding domain"/>
    <property type="match status" value="1"/>
</dbReference>